<dbReference type="Gene3D" id="1.10.10.2750">
    <property type="match status" value="1"/>
</dbReference>
<dbReference type="GO" id="GO:0005096">
    <property type="term" value="F:GTPase activator activity"/>
    <property type="evidence" value="ECO:0007669"/>
    <property type="project" value="TreeGrafter"/>
</dbReference>
<dbReference type="PROSITE" id="PS50086">
    <property type="entry name" value="TBC_RABGAP"/>
    <property type="match status" value="1"/>
</dbReference>
<dbReference type="Gene3D" id="1.10.472.80">
    <property type="entry name" value="Ypt/Rab-GAP domain of gyp1p, domain 3"/>
    <property type="match status" value="1"/>
</dbReference>
<organism evidence="3 4">
    <name type="scientific">Dimargaris verticillata</name>
    <dbReference type="NCBI Taxonomy" id="2761393"/>
    <lineage>
        <taxon>Eukaryota</taxon>
        <taxon>Fungi</taxon>
        <taxon>Fungi incertae sedis</taxon>
        <taxon>Zoopagomycota</taxon>
        <taxon>Kickxellomycotina</taxon>
        <taxon>Dimargaritomycetes</taxon>
        <taxon>Dimargaritales</taxon>
        <taxon>Dimargaritaceae</taxon>
        <taxon>Dimargaris</taxon>
    </lineage>
</organism>
<dbReference type="OrthoDB" id="27140at2759"/>
<feature type="region of interest" description="Disordered" evidence="1">
    <location>
        <begin position="81"/>
        <end position="118"/>
    </location>
</feature>
<dbReference type="EMBL" id="JANBQB010000011">
    <property type="protein sequence ID" value="KAJ1984764.1"/>
    <property type="molecule type" value="Genomic_DNA"/>
</dbReference>
<comment type="caution">
    <text evidence="3">The sequence shown here is derived from an EMBL/GenBank/DDBJ whole genome shotgun (WGS) entry which is preliminary data.</text>
</comment>
<dbReference type="GO" id="GO:0031267">
    <property type="term" value="F:small GTPase binding"/>
    <property type="evidence" value="ECO:0007669"/>
    <property type="project" value="TreeGrafter"/>
</dbReference>
<gene>
    <name evidence="3" type="ORF">H4R34_000452</name>
</gene>
<dbReference type="InterPro" id="IPR035969">
    <property type="entry name" value="Rab-GAP_TBC_sf"/>
</dbReference>
<evidence type="ECO:0000313" key="4">
    <source>
        <dbReference type="Proteomes" id="UP001151582"/>
    </source>
</evidence>
<evidence type="ECO:0000259" key="2">
    <source>
        <dbReference type="PROSITE" id="PS50086"/>
    </source>
</evidence>
<feature type="compositionally biased region" description="Low complexity" evidence="1">
    <location>
        <begin position="185"/>
        <end position="206"/>
    </location>
</feature>
<dbReference type="PANTHER" id="PTHR47219">
    <property type="entry name" value="RAB GTPASE-ACTIVATING PROTEIN 1-LIKE"/>
    <property type="match status" value="1"/>
</dbReference>
<proteinExistence type="predicted"/>
<dbReference type="InterPro" id="IPR000195">
    <property type="entry name" value="Rab-GAP-TBC_dom"/>
</dbReference>
<protein>
    <recommendedName>
        <fullName evidence="2">Rab-GAP TBC domain-containing protein</fullName>
    </recommendedName>
</protein>
<dbReference type="InterPro" id="IPR050302">
    <property type="entry name" value="Rab_GAP_TBC_domain"/>
</dbReference>
<dbReference type="Proteomes" id="UP001151582">
    <property type="component" value="Unassembled WGS sequence"/>
</dbReference>
<feature type="domain" description="Rab-GAP TBC" evidence="2">
    <location>
        <begin position="31"/>
        <end position="348"/>
    </location>
</feature>
<keyword evidence="4" id="KW-1185">Reference proteome</keyword>
<evidence type="ECO:0000313" key="3">
    <source>
        <dbReference type="EMBL" id="KAJ1984764.1"/>
    </source>
</evidence>
<feature type="region of interest" description="Disordered" evidence="1">
    <location>
        <begin position="142"/>
        <end position="213"/>
    </location>
</feature>
<dbReference type="Pfam" id="PF00566">
    <property type="entry name" value="RabGAP-TBC"/>
    <property type="match status" value="1"/>
</dbReference>
<reference evidence="3" key="1">
    <citation type="submission" date="2022-07" db="EMBL/GenBank/DDBJ databases">
        <title>Phylogenomic reconstructions and comparative analyses of Kickxellomycotina fungi.</title>
        <authorList>
            <person name="Reynolds N.K."/>
            <person name="Stajich J.E."/>
            <person name="Barry K."/>
            <person name="Grigoriev I.V."/>
            <person name="Crous P."/>
            <person name="Smith M.E."/>
        </authorList>
    </citation>
    <scope>NUCLEOTIDE SEQUENCE</scope>
    <source>
        <strain evidence="3">RSA 567</strain>
    </source>
</reference>
<accession>A0A9W8EBV2</accession>
<feature type="compositionally biased region" description="Low complexity" evidence="1">
    <location>
        <begin position="88"/>
        <end position="97"/>
    </location>
</feature>
<name>A0A9W8EBV2_9FUNG</name>
<dbReference type="SMART" id="SM00164">
    <property type="entry name" value="TBC"/>
    <property type="match status" value="1"/>
</dbReference>
<dbReference type="AlphaFoldDB" id="A0A9W8EBV2"/>
<dbReference type="SUPFAM" id="SSF47923">
    <property type="entry name" value="Ypt/Rab-GAP domain of gyp1p"/>
    <property type="match status" value="3"/>
</dbReference>
<dbReference type="PANTHER" id="PTHR47219:SF9">
    <property type="entry name" value="GTPASE ACTIVATING PROTEIN AND CENTROSOME-ASSOCIATED, ISOFORM B"/>
    <property type="match status" value="1"/>
</dbReference>
<evidence type="ECO:0000256" key="1">
    <source>
        <dbReference type="SAM" id="MobiDB-lite"/>
    </source>
</evidence>
<sequence length="412" mass="46201">MAGPSAADFLLVLEAPAPVDIERLRCLARQGVPRELRGRVWKLLLQIPTLGTDADSSGAYDRIDKQHSEYARRIHSDVNRFIQRRMPRPTSTTTSRRNSLTAGGGGDCARPVTSSTTRTASWVPHYVRGGDTRKATSAYHYYGTSASSRRPNGSKAIDGSDDGSSEGGGDTKSTEREDDDDDDNSSQSSHSTSRSSANSHYSPSHSQTLNRGRRKLAPPFVIDKLLEPTYNRVINAYLIAHPHVEYNPAYISVVTPLVVSMDSEADIYHCFAHLVNDIHEYSEIHPINARVAKFVTLFRRALPDLFNYFQEEEVDLGEWVSSWLLNLLAKELPLESLVYLWDYYLAQGTFLRLHTFVCLAILHCLQQNLEELEQSEIRTVLLRLPPLDISQVIPVALTLQHEIEQNGQLDLS</sequence>